<dbReference type="Pfam" id="PF10073">
    <property type="entry name" value="GapR_DNA-bd"/>
    <property type="match status" value="1"/>
</dbReference>
<dbReference type="InterPro" id="IPR046367">
    <property type="entry name" value="GapR-like_DNA-bd"/>
</dbReference>
<dbReference type="EMBL" id="CP112933">
    <property type="protein sequence ID" value="WPY01508.1"/>
    <property type="molecule type" value="Genomic_DNA"/>
</dbReference>
<keyword evidence="1" id="KW-0175">Coiled coil</keyword>
<evidence type="ECO:0000256" key="1">
    <source>
        <dbReference type="SAM" id="Coils"/>
    </source>
</evidence>
<name>A0ABZ0UWV3_9RICK</name>
<evidence type="ECO:0000313" key="3">
    <source>
        <dbReference type="EMBL" id="WPY01508.1"/>
    </source>
</evidence>
<feature type="domain" description="GapR-like DNA-binding" evidence="2">
    <location>
        <begin position="8"/>
        <end position="77"/>
    </location>
</feature>
<organism evidence="3 4">
    <name type="scientific">Candidatus Trichorickettsia mobilis</name>
    <dbReference type="NCBI Taxonomy" id="1346319"/>
    <lineage>
        <taxon>Bacteria</taxon>
        <taxon>Pseudomonadati</taxon>
        <taxon>Pseudomonadota</taxon>
        <taxon>Alphaproteobacteria</taxon>
        <taxon>Rickettsiales</taxon>
        <taxon>Rickettsiaceae</taxon>
        <taxon>Rickettsieae</taxon>
        <taxon>Candidatus Trichorickettsia</taxon>
    </lineage>
</organism>
<dbReference type="Proteomes" id="UP001326613">
    <property type="component" value="Plasmid unnamed1"/>
</dbReference>
<keyword evidence="3" id="KW-0614">Plasmid</keyword>
<protein>
    <submittedName>
        <fullName evidence="3">DUF2312 domain-containing protein</fullName>
    </submittedName>
</protein>
<evidence type="ECO:0000313" key="4">
    <source>
        <dbReference type="Proteomes" id="UP001326613"/>
    </source>
</evidence>
<proteinExistence type="predicted"/>
<feature type="coiled-coil region" evidence="1">
    <location>
        <begin position="10"/>
        <end position="37"/>
    </location>
</feature>
<keyword evidence="4" id="KW-1185">Reference proteome</keyword>
<gene>
    <name evidence="3" type="ORF">Trichorick_01421</name>
</gene>
<sequence length="78" mass="9017">MTEAINTNDLKNTVEKLERLEDEKAMYTEVVKEAYAEAKAKGYCTKTLKHVLKLRKKDRAKIDEEDALIELYRGALDI</sequence>
<accession>A0ABZ0UWV3</accession>
<dbReference type="RefSeq" id="WP_323738980.1">
    <property type="nucleotide sequence ID" value="NZ_CP112933.1"/>
</dbReference>
<evidence type="ECO:0000259" key="2">
    <source>
        <dbReference type="Pfam" id="PF10073"/>
    </source>
</evidence>
<reference evidence="3 4" key="1">
    <citation type="submission" date="2022-10" db="EMBL/GenBank/DDBJ databases">
        <title>Host association and intracellularity evolved multiple times independently in the Rickettsiales.</title>
        <authorList>
            <person name="Castelli M."/>
            <person name="Nardi T."/>
            <person name="Gammuto L."/>
            <person name="Bellinzona G."/>
            <person name="Sabaneyeva E."/>
            <person name="Potekhin A."/>
            <person name="Serra V."/>
            <person name="Petroni G."/>
            <person name="Sassera D."/>
        </authorList>
    </citation>
    <scope>NUCLEOTIDE SEQUENCE [LARGE SCALE GENOMIC DNA]</scope>
    <source>
        <strain evidence="3 4">Kr 154-4</strain>
        <plasmid evidence="3 4">unnamed1</plasmid>
    </source>
</reference>
<geneLocation type="plasmid" evidence="3 4">
    <name>unnamed1</name>
</geneLocation>